<dbReference type="Gene3D" id="2.40.50.100">
    <property type="match status" value="1"/>
</dbReference>
<accession>A0ABN1LCL5</accession>
<proteinExistence type="predicted"/>
<evidence type="ECO:0000313" key="5">
    <source>
        <dbReference type="EMBL" id="GAA0852712.1"/>
    </source>
</evidence>
<organism evidence="5 6">
    <name type="scientific">Aliiglaciecola litoralis</name>
    <dbReference type="NCBI Taxonomy" id="582857"/>
    <lineage>
        <taxon>Bacteria</taxon>
        <taxon>Pseudomonadati</taxon>
        <taxon>Pseudomonadota</taxon>
        <taxon>Gammaproteobacteria</taxon>
        <taxon>Alteromonadales</taxon>
        <taxon>Alteromonadaceae</taxon>
        <taxon>Aliiglaciecola</taxon>
    </lineage>
</organism>
<dbReference type="PANTHER" id="PTHR32347:SF14">
    <property type="entry name" value="EFFLUX SYSTEM COMPONENT YKNX-RELATED"/>
    <property type="match status" value="1"/>
</dbReference>
<dbReference type="Gene3D" id="1.10.287.470">
    <property type="entry name" value="Helix hairpin bin"/>
    <property type="match status" value="1"/>
</dbReference>
<keyword evidence="2 3" id="KW-0175">Coiled coil</keyword>
<evidence type="ECO:0000256" key="2">
    <source>
        <dbReference type="ARBA" id="ARBA00023054"/>
    </source>
</evidence>
<keyword evidence="4" id="KW-0812">Transmembrane</keyword>
<evidence type="ECO:0000256" key="3">
    <source>
        <dbReference type="SAM" id="Coils"/>
    </source>
</evidence>
<keyword evidence="4" id="KW-1133">Transmembrane helix</keyword>
<feature type="transmembrane region" description="Helical" evidence="4">
    <location>
        <begin position="21"/>
        <end position="39"/>
    </location>
</feature>
<dbReference type="PANTHER" id="PTHR32347">
    <property type="entry name" value="EFFLUX SYSTEM COMPONENT YKNX-RELATED"/>
    <property type="match status" value="1"/>
</dbReference>
<evidence type="ECO:0000256" key="4">
    <source>
        <dbReference type="SAM" id="Phobius"/>
    </source>
</evidence>
<comment type="subcellular location">
    <subcellularLocation>
        <location evidence="1">Cell envelope</location>
    </subcellularLocation>
</comment>
<reference evidence="5 6" key="1">
    <citation type="journal article" date="2019" name="Int. J. Syst. Evol. Microbiol.">
        <title>The Global Catalogue of Microorganisms (GCM) 10K type strain sequencing project: providing services to taxonomists for standard genome sequencing and annotation.</title>
        <authorList>
            <consortium name="The Broad Institute Genomics Platform"/>
            <consortium name="The Broad Institute Genome Sequencing Center for Infectious Disease"/>
            <person name="Wu L."/>
            <person name="Ma J."/>
        </authorList>
    </citation>
    <scope>NUCLEOTIDE SEQUENCE [LARGE SCALE GENOMIC DNA]</scope>
    <source>
        <strain evidence="5 6">JCM 15896</strain>
    </source>
</reference>
<dbReference type="EMBL" id="BAAAFD010000001">
    <property type="protein sequence ID" value="GAA0852712.1"/>
    <property type="molecule type" value="Genomic_DNA"/>
</dbReference>
<dbReference type="Gene3D" id="2.40.420.20">
    <property type="match status" value="1"/>
</dbReference>
<name>A0ABN1LCL5_9ALTE</name>
<dbReference type="RefSeq" id="WP_343855978.1">
    <property type="nucleotide sequence ID" value="NZ_BAAAFD010000001.1"/>
</dbReference>
<dbReference type="Proteomes" id="UP001500359">
    <property type="component" value="Unassembled WGS sequence"/>
</dbReference>
<evidence type="ECO:0000256" key="1">
    <source>
        <dbReference type="ARBA" id="ARBA00004196"/>
    </source>
</evidence>
<evidence type="ECO:0000313" key="6">
    <source>
        <dbReference type="Proteomes" id="UP001500359"/>
    </source>
</evidence>
<dbReference type="Gene3D" id="2.40.30.170">
    <property type="match status" value="1"/>
</dbReference>
<feature type="coiled-coil region" evidence="3">
    <location>
        <begin position="119"/>
        <end position="151"/>
    </location>
</feature>
<sequence length="432" mass="47384">MQIEDTSGQDVVLVKTKNRTPLLVTIGVLIVGLIGYFSLAPALSNWSNSDQSVSAQRLRLATVEKGDLVRDLSVQGRVVASVSPRLYSPAQGTITFEVDAGDSVTIGQVLARIDSPELTNELKQEESSLQRSKMELDREKIQAKKQALENQKAVDLAQVALTAADREKRRADKAYQSHSISQIDFEKAQDDLENANLVHRHAVTDAELNQESLAFEIQTKQLQLERQALLVDELSRKVDELVMRSPVNGIVGNLAVQQKNQVTQNQPILSVVDLSEFELEVDIPESYADDLAIGMQAEVFLNGETHLATLVTISPEIENNQVIGRVRFATHNQAGEVLSQPTGLRQNQRLTTRILMENKANVLLVQRGQFLDSGSGRLAYVVRDGMAHKTTITTGARSLSSVEIVSGLNVGDSIVISSTEQFNGADKILITN</sequence>
<protein>
    <submittedName>
        <fullName evidence="5">HlyD family efflux transporter periplasmic adaptor subunit</fullName>
    </submittedName>
</protein>
<comment type="caution">
    <text evidence="5">The sequence shown here is derived from an EMBL/GenBank/DDBJ whole genome shotgun (WGS) entry which is preliminary data.</text>
</comment>
<keyword evidence="6" id="KW-1185">Reference proteome</keyword>
<dbReference type="InterPro" id="IPR050465">
    <property type="entry name" value="UPF0194_transport"/>
</dbReference>
<gene>
    <name evidence="5" type="ORF">GCM10009114_03510</name>
</gene>
<keyword evidence="4" id="KW-0472">Membrane</keyword>